<dbReference type="RefSeq" id="WP_076139093.1">
    <property type="nucleotide sequence ID" value="NZ_MPTN01000077.1"/>
</dbReference>
<gene>
    <name evidence="1" type="ORF">BSK47_32105</name>
</gene>
<dbReference type="EMBL" id="MPTO01000064">
    <property type="protein sequence ID" value="OME08920.1"/>
    <property type="molecule type" value="Genomic_DNA"/>
</dbReference>
<dbReference type="Proteomes" id="UP000187323">
    <property type="component" value="Unassembled WGS sequence"/>
</dbReference>
<evidence type="ECO:0000313" key="2">
    <source>
        <dbReference type="Proteomes" id="UP000187323"/>
    </source>
</evidence>
<evidence type="ECO:0008006" key="3">
    <source>
        <dbReference type="Google" id="ProtNLM"/>
    </source>
</evidence>
<sequence>MRSVQITKTNISSLPLDWIYIRYQRLQKSCLKSEGETHSDELDLIREYFDLNGYAAIFGITNKSDADQMELEIPTASRSQYVPIIENRLREHYRLTQRKHNLEQQLTDILGAFYVLDLPKMTATYGNISGVQTRGGVSSPIEDAVMRPFSRAEKIKEELMNVEDRLYDMAHALSELTEPQLSLVSAKYLVRREPKDDQLMSVLGFGRQKYYEIKKTSLIRIAQELSVI</sequence>
<reference evidence="1 2" key="1">
    <citation type="submission" date="2016-10" db="EMBL/GenBank/DDBJ databases">
        <title>Paenibacillus species isolates.</title>
        <authorList>
            <person name="Beno S.M."/>
        </authorList>
    </citation>
    <scope>NUCLEOTIDE SEQUENCE [LARGE SCALE GENOMIC DNA]</scope>
    <source>
        <strain evidence="1 2">FSL H7-0918</strain>
    </source>
</reference>
<organism evidence="1 2">
    <name type="scientific">Paenibacillus odorifer</name>
    <dbReference type="NCBI Taxonomy" id="189426"/>
    <lineage>
        <taxon>Bacteria</taxon>
        <taxon>Bacillati</taxon>
        <taxon>Bacillota</taxon>
        <taxon>Bacilli</taxon>
        <taxon>Bacillales</taxon>
        <taxon>Paenibacillaceae</taxon>
        <taxon>Paenibacillus</taxon>
    </lineage>
</organism>
<dbReference type="AlphaFoldDB" id="A0AB36J8H2"/>
<evidence type="ECO:0000313" key="1">
    <source>
        <dbReference type="EMBL" id="OME08920.1"/>
    </source>
</evidence>
<accession>A0AB36J8H2</accession>
<name>A0AB36J8H2_9BACL</name>
<proteinExistence type="predicted"/>
<comment type="caution">
    <text evidence="1">The sequence shown here is derived from an EMBL/GenBank/DDBJ whole genome shotgun (WGS) entry which is preliminary data.</text>
</comment>
<protein>
    <recommendedName>
        <fullName evidence="3">ArpU family transcriptional regulator</fullName>
    </recommendedName>
</protein>